<dbReference type="Proteomes" id="UP000032180">
    <property type="component" value="Chromosome 8"/>
</dbReference>
<keyword evidence="1" id="KW-0175">Coiled coil</keyword>
<proteinExistence type="predicted"/>
<dbReference type="HOGENOM" id="CLU_057230_0_0_1"/>
<dbReference type="AlphaFoldDB" id="A0A0D9X5U8"/>
<evidence type="ECO:0000256" key="1">
    <source>
        <dbReference type="SAM" id="Coils"/>
    </source>
</evidence>
<name>A0A0D9X5U8_9ORYZ</name>
<feature type="coiled-coil region" evidence="1">
    <location>
        <begin position="113"/>
        <end position="189"/>
    </location>
</feature>
<keyword evidence="3" id="KW-1185">Reference proteome</keyword>
<evidence type="ECO:0000313" key="3">
    <source>
        <dbReference type="Proteomes" id="UP000032180"/>
    </source>
</evidence>
<reference evidence="2 3" key="1">
    <citation type="submission" date="2012-08" db="EMBL/GenBank/DDBJ databases">
        <title>Oryza genome evolution.</title>
        <authorList>
            <person name="Wing R.A."/>
        </authorList>
    </citation>
    <scope>NUCLEOTIDE SEQUENCE</scope>
</reference>
<reference evidence="2" key="3">
    <citation type="submission" date="2015-04" db="UniProtKB">
        <authorList>
            <consortium name="EnsemblPlants"/>
        </authorList>
    </citation>
    <scope>IDENTIFICATION</scope>
</reference>
<dbReference type="STRING" id="77586.A0A0D9X5U8"/>
<dbReference type="EnsemblPlants" id="LPERR08G06840.1">
    <property type="protein sequence ID" value="LPERR08G06840.1"/>
    <property type="gene ID" value="LPERR08G06840"/>
</dbReference>
<accession>A0A0D9X5U8</accession>
<dbReference type="PANTHER" id="PTHR31245:SF2">
    <property type="entry name" value="OS06G0642650 PROTEIN"/>
    <property type="match status" value="1"/>
</dbReference>
<protein>
    <submittedName>
        <fullName evidence="2">Uncharacterized protein</fullName>
    </submittedName>
</protein>
<dbReference type="PANTHER" id="PTHR31245">
    <property type="entry name" value="UBIQUITIN SYSTEM COMPONENT CUE PROTEIN"/>
    <property type="match status" value="1"/>
</dbReference>
<evidence type="ECO:0000313" key="2">
    <source>
        <dbReference type="EnsemblPlants" id="LPERR08G06840.1"/>
    </source>
</evidence>
<organism evidence="2 3">
    <name type="scientific">Leersia perrieri</name>
    <dbReference type="NCBI Taxonomy" id="77586"/>
    <lineage>
        <taxon>Eukaryota</taxon>
        <taxon>Viridiplantae</taxon>
        <taxon>Streptophyta</taxon>
        <taxon>Embryophyta</taxon>
        <taxon>Tracheophyta</taxon>
        <taxon>Spermatophyta</taxon>
        <taxon>Magnoliopsida</taxon>
        <taxon>Liliopsida</taxon>
        <taxon>Poales</taxon>
        <taxon>Poaceae</taxon>
        <taxon>BOP clade</taxon>
        <taxon>Oryzoideae</taxon>
        <taxon>Oryzeae</taxon>
        <taxon>Oryzinae</taxon>
        <taxon>Leersia</taxon>
    </lineage>
</organism>
<dbReference type="Gramene" id="LPERR08G06840.1">
    <property type="protein sequence ID" value="LPERR08G06840.1"/>
    <property type="gene ID" value="LPERR08G06840"/>
</dbReference>
<sequence length="201" mass="22764">MAVTVAGSRKRGLANVVDSVFLDDQFSVPSHLAKRSRCSSSDTSVADLEKGKDIFPPNGSSINIPSNRSQWAELVVKEMSSALDLVDAKNRAFNILDLFQKATSEQCTSQDVLQKMREEHQEQKLTLGGLLEQNGFMKRAFLKQHNLLHDCKKTSQERLQIIDQYKKENEALKQRNMFLEFQLAQLNQHSHNTGQCNPNVF</sequence>
<reference evidence="3" key="2">
    <citation type="submission" date="2013-12" db="EMBL/GenBank/DDBJ databases">
        <authorList>
            <person name="Yu Y."/>
            <person name="Lee S."/>
            <person name="de Baynast K."/>
            <person name="Wissotski M."/>
            <person name="Liu L."/>
            <person name="Talag J."/>
            <person name="Goicoechea J."/>
            <person name="Angelova A."/>
            <person name="Jetty R."/>
            <person name="Kudrna D."/>
            <person name="Golser W."/>
            <person name="Rivera L."/>
            <person name="Zhang J."/>
            <person name="Wing R."/>
        </authorList>
    </citation>
    <scope>NUCLEOTIDE SEQUENCE</scope>
</reference>